<evidence type="ECO:0000313" key="2">
    <source>
        <dbReference type="EMBL" id="MDA0164342.1"/>
    </source>
</evidence>
<feature type="signal peptide" evidence="1">
    <location>
        <begin position="1"/>
        <end position="25"/>
    </location>
</feature>
<accession>A0A9X3S4D5</accession>
<proteinExistence type="predicted"/>
<dbReference type="Pfam" id="PF01674">
    <property type="entry name" value="Lipase_2"/>
    <property type="match status" value="1"/>
</dbReference>
<evidence type="ECO:0000313" key="3">
    <source>
        <dbReference type="Proteomes" id="UP001149140"/>
    </source>
</evidence>
<keyword evidence="1" id="KW-0732">Signal</keyword>
<dbReference type="PROSITE" id="PS51257">
    <property type="entry name" value="PROKAR_LIPOPROTEIN"/>
    <property type="match status" value="1"/>
</dbReference>
<comment type="caution">
    <text evidence="2">The sequence shown here is derived from an EMBL/GenBank/DDBJ whole genome shotgun (WGS) entry which is preliminary data.</text>
</comment>
<dbReference type="InterPro" id="IPR029058">
    <property type="entry name" value="AB_hydrolase_fold"/>
</dbReference>
<dbReference type="PANTHER" id="PTHR37574:SF1">
    <property type="entry name" value="LIPASE B"/>
    <property type="match status" value="1"/>
</dbReference>
<dbReference type="GO" id="GO:0016787">
    <property type="term" value="F:hydrolase activity"/>
    <property type="evidence" value="ECO:0007669"/>
    <property type="project" value="InterPro"/>
</dbReference>
<dbReference type="PANTHER" id="PTHR37574">
    <property type="entry name" value="LIPASE B"/>
    <property type="match status" value="1"/>
</dbReference>
<dbReference type="Proteomes" id="UP001149140">
    <property type="component" value="Unassembled WGS sequence"/>
</dbReference>
<reference evidence="2" key="1">
    <citation type="submission" date="2022-10" db="EMBL/GenBank/DDBJ databases">
        <title>The WGS of Solirubrobacter ginsenosidimutans DSM 21036.</title>
        <authorList>
            <person name="Jiang Z."/>
        </authorList>
    </citation>
    <scope>NUCLEOTIDE SEQUENCE</scope>
    <source>
        <strain evidence="2">DSM 21036</strain>
    </source>
</reference>
<dbReference type="AlphaFoldDB" id="A0A9X3S4D5"/>
<dbReference type="EMBL" id="JAPDOD010000033">
    <property type="protein sequence ID" value="MDA0164342.1"/>
    <property type="molecule type" value="Genomic_DNA"/>
</dbReference>
<dbReference type="InterPro" id="IPR053228">
    <property type="entry name" value="Stereospecific_Lipase"/>
</dbReference>
<organism evidence="2 3">
    <name type="scientific">Solirubrobacter ginsenosidimutans</name>
    <dbReference type="NCBI Taxonomy" id="490573"/>
    <lineage>
        <taxon>Bacteria</taxon>
        <taxon>Bacillati</taxon>
        <taxon>Actinomycetota</taxon>
        <taxon>Thermoleophilia</taxon>
        <taxon>Solirubrobacterales</taxon>
        <taxon>Solirubrobacteraceae</taxon>
        <taxon>Solirubrobacter</taxon>
    </lineage>
</organism>
<dbReference type="InterPro" id="IPR002918">
    <property type="entry name" value="Lipase_EstA/Esterase_EstB"/>
</dbReference>
<evidence type="ECO:0000256" key="1">
    <source>
        <dbReference type="SAM" id="SignalP"/>
    </source>
</evidence>
<sequence>MTLRRAPALLAALVLAGCGGAPKRAAPAPATVIDSSSCRPQKQHPNPVVLVHGTFAVTSWATIGPALARRGYCVFTFSYGDAGTADIVASARALRAFVARVLARTHAQRVSIVGHSEGGMMPRYYIRFLGGAAKVEDLVGLAPSNHGTDNPLALAGAFAGCTACGQQLAWGSRFLAVLNAGDETPGPVDYTALQTSYDAVVVPYTSAFLDGPVARVTNVVLQTACPSDVSGHLGIATDPVALQWVENALNRPGPADPSFQPGCES</sequence>
<name>A0A9X3S4D5_9ACTN</name>
<dbReference type="Gene3D" id="3.40.50.1820">
    <property type="entry name" value="alpha/beta hydrolase"/>
    <property type="match status" value="1"/>
</dbReference>
<feature type="chain" id="PRO_5040927190" evidence="1">
    <location>
        <begin position="26"/>
        <end position="265"/>
    </location>
</feature>
<protein>
    <submittedName>
        <fullName evidence="2">Lipase family protein</fullName>
    </submittedName>
</protein>
<keyword evidence="3" id="KW-1185">Reference proteome</keyword>
<dbReference type="RefSeq" id="WP_270043596.1">
    <property type="nucleotide sequence ID" value="NZ_JAPDOD010000033.1"/>
</dbReference>
<gene>
    <name evidence="2" type="ORF">OM076_28995</name>
</gene>
<dbReference type="GO" id="GO:0016042">
    <property type="term" value="P:lipid catabolic process"/>
    <property type="evidence" value="ECO:0007669"/>
    <property type="project" value="InterPro"/>
</dbReference>
<dbReference type="SUPFAM" id="SSF53474">
    <property type="entry name" value="alpha/beta-Hydrolases"/>
    <property type="match status" value="1"/>
</dbReference>